<dbReference type="PANTHER" id="PTHR23501">
    <property type="entry name" value="MAJOR FACILITATOR SUPERFAMILY"/>
    <property type="match status" value="1"/>
</dbReference>
<feature type="transmembrane region" description="Helical" evidence="5">
    <location>
        <begin position="60"/>
        <end position="80"/>
    </location>
</feature>
<keyword evidence="4 5" id="KW-0472">Membrane</keyword>
<dbReference type="InterPro" id="IPR020846">
    <property type="entry name" value="MFS_dom"/>
</dbReference>
<dbReference type="InterPro" id="IPR011701">
    <property type="entry name" value="MFS"/>
</dbReference>
<feature type="domain" description="Major facilitator superfamily (MFS) profile" evidence="6">
    <location>
        <begin position="28"/>
        <end position="474"/>
    </location>
</feature>
<evidence type="ECO:0000313" key="7">
    <source>
        <dbReference type="EMBL" id="AMG38846.1"/>
    </source>
</evidence>
<evidence type="ECO:0000256" key="1">
    <source>
        <dbReference type="ARBA" id="ARBA00004141"/>
    </source>
</evidence>
<comment type="subcellular location">
    <subcellularLocation>
        <location evidence="1">Membrane</location>
        <topology evidence="1">Multi-pass membrane protein</topology>
    </subcellularLocation>
</comment>
<feature type="transmembrane region" description="Helical" evidence="5">
    <location>
        <begin position="417"/>
        <end position="438"/>
    </location>
</feature>
<dbReference type="InterPro" id="IPR036259">
    <property type="entry name" value="MFS_trans_sf"/>
</dbReference>
<keyword evidence="2 5" id="KW-0812">Transmembrane</keyword>
<dbReference type="GO" id="GO:0022857">
    <property type="term" value="F:transmembrane transporter activity"/>
    <property type="evidence" value="ECO:0007669"/>
    <property type="project" value="InterPro"/>
</dbReference>
<feature type="transmembrane region" description="Helical" evidence="5">
    <location>
        <begin position="92"/>
        <end position="112"/>
    </location>
</feature>
<evidence type="ECO:0000256" key="2">
    <source>
        <dbReference type="ARBA" id="ARBA00022692"/>
    </source>
</evidence>
<feature type="transmembrane region" description="Helical" evidence="5">
    <location>
        <begin position="30"/>
        <end position="54"/>
    </location>
</feature>
<dbReference type="Pfam" id="PF07690">
    <property type="entry name" value="MFS_1"/>
    <property type="match status" value="1"/>
</dbReference>
<dbReference type="PROSITE" id="PS50850">
    <property type="entry name" value="MFS"/>
    <property type="match status" value="1"/>
</dbReference>
<evidence type="ECO:0000313" key="8">
    <source>
        <dbReference type="Proteomes" id="UP000060602"/>
    </source>
</evidence>
<keyword evidence="3 5" id="KW-1133">Transmembrane helix</keyword>
<gene>
    <name evidence="7" type="ORF">AL504_24140</name>
</gene>
<feature type="transmembrane region" description="Helical" evidence="5">
    <location>
        <begin position="182"/>
        <end position="201"/>
    </location>
</feature>
<dbReference type="Gene3D" id="1.20.1720.10">
    <property type="entry name" value="Multidrug resistance protein D"/>
    <property type="match status" value="1"/>
</dbReference>
<evidence type="ECO:0000256" key="3">
    <source>
        <dbReference type="ARBA" id="ARBA00022989"/>
    </source>
</evidence>
<dbReference type="PRINTS" id="PR01035">
    <property type="entry name" value="TCRTETA"/>
</dbReference>
<dbReference type="Proteomes" id="UP000060602">
    <property type="component" value="Chromosome"/>
</dbReference>
<dbReference type="GO" id="GO:0005886">
    <property type="term" value="C:plasma membrane"/>
    <property type="evidence" value="ECO:0007669"/>
    <property type="project" value="TreeGrafter"/>
</dbReference>
<feature type="transmembrane region" description="Helical" evidence="5">
    <location>
        <begin position="450"/>
        <end position="470"/>
    </location>
</feature>
<dbReference type="PANTHER" id="PTHR23501:SF154">
    <property type="entry name" value="MULTIDRUG-EFFLUX TRANSPORTER RV1634-RELATED"/>
    <property type="match status" value="1"/>
</dbReference>
<reference evidence="8" key="1">
    <citation type="submission" date="2015-12" db="EMBL/GenBank/DDBJ databases">
        <title>FDA dAtabase for Regulatory Grade micrObial Sequences (FDA-ARGOS): Supporting development and validation of Infectious Disease Dx tests.</title>
        <authorList>
            <person name="Case J."/>
            <person name="Tallon L."/>
            <person name="Sadzewicz L."/>
            <person name="Sengamalay N."/>
            <person name="Ott S."/>
            <person name="Godinez A."/>
            <person name="Nagaraj S."/>
            <person name="Nadendla S."/>
            <person name="Sichtig H."/>
        </authorList>
    </citation>
    <scope>NUCLEOTIDE SEQUENCE [LARGE SCALE GENOMIC DNA]</scope>
    <source>
        <strain evidence="8">FDAARGOS_147</strain>
    </source>
</reference>
<feature type="transmembrane region" description="Helical" evidence="5">
    <location>
        <begin position="118"/>
        <end position="139"/>
    </location>
</feature>
<evidence type="ECO:0000259" key="6">
    <source>
        <dbReference type="PROSITE" id="PS50850"/>
    </source>
</evidence>
<organism evidence="7 8">
    <name type="scientific">Alcaligenes xylosoxydans xylosoxydans</name>
    <name type="common">Achromobacter xylosoxidans</name>
    <dbReference type="NCBI Taxonomy" id="85698"/>
    <lineage>
        <taxon>Bacteria</taxon>
        <taxon>Pseudomonadati</taxon>
        <taxon>Pseudomonadota</taxon>
        <taxon>Betaproteobacteria</taxon>
        <taxon>Burkholderiales</taxon>
        <taxon>Alcaligenaceae</taxon>
        <taxon>Achromobacter</taxon>
    </lineage>
</organism>
<sequence length="475" mass="48157">MSSPSPASAATAAPASWGDLLRGRNGLRSIALAGGVALHAINIYVVTTILPTIIREIGGLAYYAWNTTLFVAASIVGSALSAKLIDRLGPRLAYLLALAVFSAGAIGCALAPSMPALLLGRTVQGLGGGVLFALSYALIRVVFDARLWPRAMALVSGMWGVATLGGPAIGGVFAQSGHWRPAFWVLVPVALLLALIVASQFRGKSAGESASGPVPWLTITLLVLSVLAISAAGLSQSLAWNAAGIVAGIAIAAAIARIDTRARAKLLPTGAYSLGTQLGLLYAIMSLLVAALTTEIFVPYFLQVAHAMTPLAAGYMTALMAGGWTLASIYSAGREPARAWRLIRASPLVVLAALVALAATMPVVAWQPASLGPILHGIALTAVGFGIGLGWPHLLTRVFSAAAPGEETLASSSITTVQLYATALTAALAGVVANAGGLTQPGGIDGAKSAALVLFGVFALAPAAAVLLTGRLKRA</sequence>
<protein>
    <submittedName>
        <fullName evidence="7">MFS transporter</fullName>
    </submittedName>
</protein>
<dbReference type="AlphaFoldDB" id="A0A0X8P2R8"/>
<evidence type="ECO:0000256" key="4">
    <source>
        <dbReference type="ARBA" id="ARBA00023136"/>
    </source>
</evidence>
<dbReference type="EMBL" id="CP014060">
    <property type="protein sequence ID" value="AMG38846.1"/>
    <property type="molecule type" value="Genomic_DNA"/>
</dbReference>
<dbReference type="InterPro" id="IPR001958">
    <property type="entry name" value="Tet-R_TetA/multi-R_MdtG-like"/>
</dbReference>
<dbReference type="SUPFAM" id="SSF103473">
    <property type="entry name" value="MFS general substrate transporter"/>
    <property type="match status" value="1"/>
</dbReference>
<evidence type="ECO:0000256" key="5">
    <source>
        <dbReference type="SAM" id="Phobius"/>
    </source>
</evidence>
<feature type="transmembrane region" description="Helical" evidence="5">
    <location>
        <begin position="314"/>
        <end position="333"/>
    </location>
</feature>
<proteinExistence type="predicted"/>
<feature type="transmembrane region" description="Helical" evidence="5">
    <location>
        <begin position="151"/>
        <end position="170"/>
    </location>
</feature>
<feature type="transmembrane region" description="Helical" evidence="5">
    <location>
        <begin position="213"/>
        <end position="232"/>
    </location>
</feature>
<dbReference type="RefSeq" id="WP_061073452.1">
    <property type="nucleotide sequence ID" value="NZ_CP014060.2"/>
</dbReference>
<feature type="transmembrane region" description="Helical" evidence="5">
    <location>
        <begin position="345"/>
        <end position="368"/>
    </location>
</feature>
<name>A0A0X8P2R8_ALCXX</name>
<feature type="transmembrane region" description="Helical" evidence="5">
    <location>
        <begin position="238"/>
        <end position="258"/>
    </location>
</feature>
<feature type="transmembrane region" description="Helical" evidence="5">
    <location>
        <begin position="279"/>
        <end position="302"/>
    </location>
</feature>
<accession>A0A0X8P2R8</accession>
<feature type="transmembrane region" description="Helical" evidence="5">
    <location>
        <begin position="374"/>
        <end position="396"/>
    </location>
</feature>